<dbReference type="AlphaFoldDB" id="A0AAV4U579"/>
<protein>
    <submittedName>
        <fullName evidence="1">Homeobox protein rough</fullName>
    </submittedName>
</protein>
<name>A0AAV4U579_9ARAC</name>
<sequence>MSINMSTINMSINMSRNMSINTHPKVRCMALANSLGSLYAPPTSSAGVCPSFCGTCYYKPGTSPLLSSTSATTTSMLTSRF</sequence>
<organism evidence="1 2">
    <name type="scientific">Caerostris darwini</name>
    <dbReference type="NCBI Taxonomy" id="1538125"/>
    <lineage>
        <taxon>Eukaryota</taxon>
        <taxon>Metazoa</taxon>
        <taxon>Ecdysozoa</taxon>
        <taxon>Arthropoda</taxon>
        <taxon>Chelicerata</taxon>
        <taxon>Arachnida</taxon>
        <taxon>Araneae</taxon>
        <taxon>Araneomorphae</taxon>
        <taxon>Entelegynae</taxon>
        <taxon>Araneoidea</taxon>
        <taxon>Araneidae</taxon>
        <taxon>Caerostris</taxon>
    </lineage>
</organism>
<gene>
    <name evidence="1" type="primary">ro</name>
    <name evidence="1" type="ORF">CDAR_404791</name>
</gene>
<keyword evidence="2" id="KW-1185">Reference proteome</keyword>
<proteinExistence type="predicted"/>
<dbReference type="GO" id="GO:0003677">
    <property type="term" value="F:DNA binding"/>
    <property type="evidence" value="ECO:0007669"/>
    <property type="project" value="UniProtKB-KW"/>
</dbReference>
<accession>A0AAV4U579</accession>
<keyword evidence="1" id="KW-0238">DNA-binding</keyword>
<reference evidence="1 2" key="1">
    <citation type="submission" date="2021-06" db="EMBL/GenBank/DDBJ databases">
        <title>Caerostris darwini draft genome.</title>
        <authorList>
            <person name="Kono N."/>
            <person name="Arakawa K."/>
        </authorList>
    </citation>
    <scope>NUCLEOTIDE SEQUENCE [LARGE SCALE GENOMIC DNA]</scope>
</reference>
<keyword evidence="1" id="KW-0371">Homeobox</keyword>
<dbReference type="EMBL" id="BPLQ01010713">
    <property type="protein sequence ID" value="GIY52812.1"/>
    <property type="molecule type" value="Genomic_DNA"/>
</dbReference>
<comment type="caution">
    <text evidence="1">The sequence shown here is derived from an EMBL/GenBank/DDBJ whole genome shotgun (WGS) entry which is preliminary data.</text>
</comment>
<evidence type="ECO:0000313" key="1">
    <source>
        <dbReference type="EMBL" id="GIY52812.1"/>
    </source>
</evidence>
<dbReference type="Proteomes" id="UP001054837">
    <property type="component" value="Unassembled WGS sequence"/>
</dbReference>
<evidence type="ECO:0000313" key="2">
    <source>
        <dbReference type="Proteomes" id="UP001054837"/>
    </source>
</evidence>